<accession>A0ABW5UGY6</accession>
<sequence>MPIKHLSSNGEDAITVNTPTPSQSSGIQPISSPVASTFGINLFRSVQDGVHYRSDDLTWEEFTDFMIEEGHQVSPCKEAVKLFNATRFKTLDEAVKEDRGGYREDPDGTQLVRRQQRNAVAVELLIVDYDGTLTLDEARERFKDYEYLGYTSHSHLKTPDVHKFRLIFPLTSPIPAHQYHNEYGMLQEQGVFYDLSEALQAFAPTCDPVIARPAQVYYLPSVPEERKADAVIWRNHGTVLDWTTWKHNSAYARDPHDSSPVPRKASGLPNRTLDPDQVFQHRQGTIRASEVTGRIQHVCCPFHGDTQGSEFLARYPSGVVCFHCKHCGSFTLPPSHRLTLPIQQEMPDTLHEMLENSFEPVWLDHEDRQHIARTLESYKRDILADRAEGMGGGLQFKSHVIYLPEGAGKSQLAMSFLRDPPQPYFPPMREALYRHQIIFACKSWKQVREKEASFRPQLQAIGRSCRIAWSFDGSIERRFNVKVRRKAGGPFIPGDLIPDETFEDIRRENPRLSEKFIRVAWTILGDDPVRFKRMAIPDHVDVTPDTPVDDEDLIFDDMGSEPPAMIFTTFAQLRLLAAKHDRIPMNWIIWIDDPDLDEFLDIKPRHSSAKADDAKTRTIDGTNYDIRPEVQSLGVPFKHHRCIYTTTERMTLRLLENHLGKHHTPYTVHGKRQQVTGGKITLLGTDKVQTKFDALIPLLIRRLEKDHQTEITLIADGIPADFNHSTNKGRNDLKNRNILAELSVPHPTQIKTVCDALGLKYSEHQRAVGHDLMVDKMHQAIGRNSGFRTSGAECVVLVDKKRHAAIVNECGYLIDTANSVIIDKTAKMGRSDSRLTDSASPLVKQIERFLNHPTEYLSDFRKVKPDIQFVLDQLENPTKKSNYIVRLLVALTSVSQVRFDHDPSSSVREETHMSSQIRKLGEWVLTLIQPDEREKVLIQYRIQFEK</sequence>
<dbReference type="Proteomes" id="UP001597463">
    <property type="component" value="Unassembled WGS sequence"/>
</dbReference>
<feature type="compositionally biased region" description="Polar residues" evidence="1">
    <location>
        <begin position="1"/>
        <end position="10"/>
    </location>
</feature>
<dbReference type="RefSeq" id="WP_157081846.1">
    <property type="nucleotide sequence ID" value="NZ_BCNT01000003.1"/>
</dbReference>
<reference evidence="3" key="1">
    <citation type="journal article" date="2019" name="Int. J. Syst. Evol. Microbiol.">
        <title>The Global Catalogue of Microorganisms (GCM) 10K type strain sequencing project: providing services to taxonomists for standard genome sequencing and annotation.</title>
        <authorList>
            <consortium name="The Broad Institute Genomics Platform"/>
            <consortium name="The Broad Institute Genome Sequencing Center for Infectious Disease"/>
            <person name="Wu L."/>
            <person name="Ma J."/>
        </authorList>
    </citation>
    <scope>NUCLEOTIDE SEQUENCE [LARGE SCALE GENOMIC DNA]</scope>
    <source>
        <strain evidence="3">TISTR 1906</strain>
    </source>
</reference>
<feature type="region of interest" description="Disordered" evidence="1">
    <location>
        <begin position="251"/>
        <end position="270"/>
    </location>
</feature>
<evidence type="ECO:0000256" key="1">
    <source>
        <dbReference type="SAM" id="MobiDB-lite"/>
    </source>
</evidence>
<comment type="caution">
    <text evidence="2">The sequence shown here is derived from an EMBL/GenBank/DDBJ whole genome shotgun (WGS) entry which is preliminary data.</text>
</comment>
<protein>
    <submittedName>
        <fullName evidence="2">Uncharacterized protein</fullName>
    </submittedName>
</protein>
<name>A0ABW5UGY6_9BURK</name>
<feature type="region of interest" description="Disordered" evidence="1">
    <location>
        <begin position="1"/>
        <end position="29"/>
    </location>
</feature>
<organism evidence="2 3">
    <name type="scientific">Comamonas terrae</name>
    <dbReference type="NCBI Taxonomy" id="673548"/>
    <lineage>
        <taxon>Bacteria</taxon>
        <taxon>Pseudomonadati</taxon>
        <taxon>Pseudomonadota</taxon>
        <taxon>Betaproteobacteria</taxon>
        <taxon>Burkholderiales</taxon>
        <taxon>Comamonadaceae</taxon>
        <taxon>Comamonas</taxon>
    </lineage>
</organism>
<feature type="compositionally biased region" description="Low complexity" evidence="1">
    <location>
        <begin position="18"/>
        <end position="29"/>
    </location>
</feature>
<dbReference type="EMBL" id="JBHUMV010000001">
    <property type="protein sequence ID" value="MFD2752861.1"/>
    <property type="molecule type" value="Genomic_DNA"/>
</dbReference>
<keyword evidence="3" id="KW-1185">Reference proteome</keyword>
<proteinExistence type="predicted"/>
<evidence type="ECO:0000313" key="3">
    <source>
        <dbReference type="Proteomes" id="UP001597463"/>
    </source>
</evidence>
<evidence type="ECO:0000313" key="2">
    <source>
        <dbReference type="EMBL" id="MFD2752861.1"/>
    </source>
</evidence>
<gene>
    <name evidence="2" type="ORF">ACFSW6_02080</name>
</gene>